<comment type="subcellular location">
    <subcellularLocation>
        <location evidence="1">Nucleus</location>
    </subcellularLocation>
</comment>
<dbReference type="GO" id="GO:0045893">
    <property type="term" value="P:positive regulation of DNA-templated transcription"/>
    <property type="evidence" value="ECO:0007669"/>
    <property type="project" value="TreeGrafter"/>
</dbReference>
<name>A0A9P5SSA9_9FUNG</name>
<evidence type="ECO:0000256" key="1">
    <source>
        <dbReference type="ARBA" id="ARBA00004123"/>
    </source>
</evidence>
<evidence type="ECO:0000313" key="8">
    <source>
        <dbReference type="EMBL" id="KAF9337386.1"/>
    </source>
</evidence>
<feature type="region of interest" description="Disordered" evidence="7">
    <location>
        <begin position="864"/>
        <end position="889"/>
    </location>
</feature>
<evidence type="ECO:0008006" key="10">
    <source>
        <dbReference type="Google" id="ProtNLM"/>
    </source>
</evidence>
<evidence type="ECO:0000256" key="4">
    <source>
        <dbReference type="ARBA" id="ARBA00023159"/>
    </source>
</evidence>
<keyword evidence="9" id="KW-1185">Reference proteome</keyword>
<reference evidence="8" key="1">
    <citation type="journal article" date="2020" name="Fungal Divers.">
        <title>Resolving the Mortierellaceae phylogeny through synthesis of multi-gene phylogenetics and phylogenomics.</title>
        <authorList>
            <person name="Vandepol N."/>
            <person name="Liber J."/>
            <person name="Desiro A."/>
            <person name="Na H."/>
            <person name="Kennedy M."/>
            <person name="Barry K."/>
            <person name="Grigoriev I.V."/>
            <person name="Miller A.N."/>
            <person name="O'Donnell K."/>
            <person name="Stajich J.E."/>
            <person name="Bonito G."/>
        </authorList>
    </citation>
    <scope>NUCLEOTIDE SEQUENCE</scope>
    <source>
        <strain evidence="8">NVP1</strain>
    </source>
</reference>
<sequence length="1191" mass="129873">MEDISMVHLQNNITHVLWSHSGNFFTSMDDKGKIVIWANKRYLNAWLPVYMVVLDNPIVCCEWVNPDRTYVASKIDGVTKYERERTGRPRGPLALVILTSDGQLTSIFKPAGQYFTHIVTHLPRRPGGESLTSSRISHGSMMSDADGIHLATHMSDILPLAVSFYKIDLQFSPDVIFHCDPMAILHVSNPLTGQGSIMTPSIVHQLLLLPQTLSRPRSITVAVGSREESDAGSIQYTSQVLLWDITPKVIGVHPAFQELSTRRNDAVAGQPSLTFVMVGERQFRNKFVTSLARVSRSRELVVGFSDGTVLGLESRFSGLLNATSTLLDGFKGDKGESAIVALQPSPNGLSLLTSSLNGNIDVIFTSDSTGFDIDLDSLVQSAVLALLNEWDYSDIISIVVRALEASSDQDLADRFMENIFRSYESITGAEDGSMIEPFMPRSSVMRRMLSLQLVLFQAIPQKTVQYRATNALMHLQSIGEIFVGCCTSDPAILAAHLDASPSGTPPQQLAFDTDSLWSLFPLNGWVLDFCTVLFKELTIFLNMKTAGSGSGSGSGPGSQPQSVPDGQASPQSKDQHTPLSTSTPTSAPTSTLLSFLYHSRARKSLRSVLILVEQFHQYVRIRAELYMRVVQTGGAIEASANPGANNHINSMSLPEAVAVKEIHLTILSQYVQATYTRCPVKVEVAKSMLRDLNGLNGPVATPVGGAVTNGTAALNGALDTSPADHTILIKGVIPTPGNTSIAQAKTALRNITRRYPTLWDTNRLVFATIHWLDLEPACPLVKVSSGSKQRVSAIHPSRCRIDPAVALRTRPSNANTSIFAGRVPPGMQQYGSSLSNISMGSRGSISGGAGRQNSITRIFTESPGELPVSQQATQQLHHPTPTTRGFSDGSTMATVGSFSGAMSRGFDKEHYDSIWGMACESDEDDNGEESDQIQTLEDDEAEYLRPIWQHWDQSLQGQAKRSLSHHGAGMVPDDDIMEDEGDEESDEEISQRGEQRSRRNSKSSQAVQSRRSSLATASSSSSPSHVSPWLVQESRTASQRTRVEWTVFPVLSEERDNAILAGADSSRMGVLGLKGHFAPAGFQSPVSATDMDVLVHSYQTQAAIEAQVRKRRFGTDMVRKVKKYKTSGLGRQCIRCLQVATTNSNTGRGARRALPLQVHSQPGIIPDIAASTLWYHNYDRSCICGGMWLEL</sequence>
<feature type="compositionally biased region" description="Acidic residues" evidence="7">
    <location>
        <begin position="972"/>
        <end position="988"/>
    </location>
</feature>
<comment type="caution">
    <text evidence="8">The sequence shown here is derived from an EMBL/GenBank/DDBJ whole genome shotgun (WGS) entry which is preliminary data.</text>
</comment>
<protein>
    <recommendedName>
        <fullName evidence="10">Mediator complex subunit 16</fullName>
    </recommendedName>
</protein>
<dbReference type="EMBL" id="JAAAUY010000028">
    <property type="protein sequence ID" value="KAF9337386.1"/>
    <property type="molecule type" value="Genomic_DNA"/>
</dbReference>
<accession>A0A9P5SSA9</accession>
<feature type="compositionally biased region" description="Low complexity" evidence="7">
    <location>
        <begin position="1009"/>
        <end position="1031"/>
    </location>
</feature>
<keyword evidence="5" id="KW-0804">Transcription</keyword>
<evidence type="ECO:0000256" key="7">
    <source>
        <dbReference type="SAM" id="MobiDB-lite"/>
    </source>
</evidence>
<organism evidence="8 9">
    <name type="scientific">Podila minutissima</name>
    <dbReference type="NCBI Taxonomy" id="64525"/>
    <lineage>
        <taxon>Eukaryota</taxon>
        <taxon>Fungi</taxon>
        <taxon>Fungi incertae sedis</taxon>
        <taxon>Mucoromycota</taxon>
        <taxon>Mortierellomycotina</taxon>
        <taxon>Mortierellomycetes</taxon>
        <taxon>Mortierellales</taxon>
        <taxon>Mortierellaceae</taxon>
        <taxon>Podila</taxon>
    </lineage>
</organism>
<gene>
    <name evidence="8" type="ORF">BG006_005013</name>
</gene>
<dbReference type="InterPro" id="IPR048338">
    <property type="entry name" value="Mediator_Med16"/>
</dbReference>
<keyword evidence="4" id="KW-0010">Activator</keyword>
<evidence type="ECO:0000256" key="3">
    <source>
        <dbReference type="ARBA" id="ARBA00023015"/>
    </source>
</evidence>
<evidence type="ECO:0000256" key="2">
    <source>
        <dbReference type="ARBA" id="ARBA00006543"/>
    </source>
</evidence>
<dbReference type="Proteomes" id="UP000696485">
    <property type="component" value="Unassembled WGS sequence"/>
</dbReference>
<feature type="compositionally biased region" description="Low complexity" evidence="7">
    <location>
        <begin position="577"/>
        <end position="588"/>
    </location>
</feature>
<evidence type="ECO:0000256" key="6">
    <source>
        <dbReference type="ARBA" id="ARBA00023242"/>
    </source>
</evidence>
<dbReference type="PANTHER" id="PTHR13224:SF6">
    <property type="entry name" value="MEDIATOR OF RNA POLYMERASE II TRANSCRIPTION SUBUNIT 16"/>
    <property type="match status" value="1"/>
</dbReference>
<comment type="similarity">
    <text evidence="2">Belongs to the Mediator complex subunit 16 family.</text>
</comment>
<dbReference type="PANTHER" id="PTHR13224">
    <property type="entry name" value="THYROID HORMONE RECEPTOR-ASSOCIATED PROTEIN-RELATED"/>
    <property type="match status" value="1"/>
</dbReference>
<dbReference type="GO" id="GO:0016592">
    <property type="term" value="C:mediator complex"/>
    <property type="evidence" value="ECO:0007669"/>
    <property type="project" value="TreeGrafter"/>
</dbReference>
<feature type="compositionally biased region" description="Polar residues" evidence="7">
    <location>
        <begin position="868"/>
        <end position="889"/>
    </location>
</feature>
<dbReference type="InterPro" id="IPR036322">
    <property type="entry name" value="WD40_repeat_dom_sf"/>
</dbReference>
<dbReference type="AlphaFoldDB" id="A0A9P5SSA9"/>
<feature type="region of interest" description="Disordered" evidence="7">
    <location>
        <begin position="549"/>
        <end position="588"/>
    </location>
</feature>
<feature type="region of interest" description="Disordered" evidence="7">
    <location>
        <begin position="959"/>
        <end position="1033"/>
    </location>
</feature>
<keyword evidence="6" id="KW-0539">Nucleus</keyword>
<proteinExistence type="inferred from homology"/>
<dbReference type="SUPFAM" id="SSF50978">
    <property type="entry name" value="WD40 repeat-like"/>
    <property type="match status" value="1"/>
</dbReference>
<evidence type="ECO:0000313" key="9">
    <source>
        <dbReference type="Proteomes" id="UP000696485"/>
    </source>
</evidence>
<evidence type="ECO:0000256" key="5">
    <source>
        <dbReference type="ARBA" id="ARBA00023163"/>
    </source>
</evidence>
<keyword evidence="3" id="KW-0805">Transcription regulation</keyword>